<keyword evidence="4" id="KW-0812">Transmembrane</keyword>
<dbReference type="AlphaFoldDB" id="A0A5J4PD55"/>
<accession>A0A5J4PD55</accession>
<dbReference type="GO" id="GO:0005737">
    <property type="term" value="C:cytoplasm"/>
    <property type="evidence" value="ECO:0007669"/>
    <property type="project" value="TreeGrafter"/>
</dbReference>
<dbReference type="InterPro" id="IPR015424">
    <property type="entry name" value="PyrdxlP-dep_Trfase"/>
</dbReference>
<keyword evidence="4" id="KW-1133">Transmembrane helix</keyword>
<dbReference type="GO" id="GO:0019346">
    <property type="term" value="P:transsulfuration"/>
    <property type="evidence" value="ECO:0007669"/>
    <property type="project" value="InterPro"/>
</dbReference>
<dbReference type="GO" id="GO:0006535">
    <property type="term" value="P:cysteine biosynthetic process from serine"/>
    <property type="evidence" value="ECO:0007669"/>
    <property type="project" value="TreeGrafter"/>
</dbReference>
<dbReference type="EC" id="4.4.1.11" evidence="5"/>
<dbReference type="PANTHER" id="PTHR43797:SF2">
    <property type="entry name" value="HOMOCYSTEINE_CYSTEINE SYNTHASE"/>
    <property type="match status" value="1"/>
</dbReference>
<dbReference type="SUPFAM" id="SSF53383">
    <property type="entry name" value="PLP-dependent transferases"/>
    <property type="match status" value="1"/>
</dbReference>
<name>A0A5J4PD55_9ZZZZ</name>
<dbReference type="GO" id="GO:0071269">
    <property type="term" value="P:L-homocysteine biosynthetic process"/>
    <property type="evidence" value="ECO:0007669"/>
    <property type="project" value="TreeGrafter"/>
</dbReference>
<reference evidence="5" key="1">
    <citation type="submission" date="2019-03" db="EMBL/GenBank/DDBJ databases">
        <title>Single cell metagenomics reveals metabolic interactions within the superorganism composed of flagellate Streblomastix strix and complex community of Bacteroidetes bacteria on its surface.</title>
        <authorList>
            <person name="Treitli S.C."/>
            <person name="Kolisko M."/>
            <person name="Husnik F."/>
            <person name="Keeling P."/>
            <person name="Hampl V."/>
        </authorList>
    </citation>
    <scope>NUCLEOTIDE SEQUENCE</scope>
    <source>
        <strain evidence="5">STM</strain>
    </source>
</reference>
<comment type="cofactor">
    <cofactor evidence="1">
        <name>pyridoxal 5'-phosphate</name>
        <dbReference type="ChEBI" id="CHEBI:597326"/>
    </cofactor>
</comment>
<evidence type="ECO:0000313" key="5">
    <source>
        <dbReference type="EMBL" id="KAA6306453.1"/>
    </source>
</evidence>
<dbReference type="PANTHER" id="PTHR43797">
    <property type="entry name" value="HOMOCYSTEINE/CYSTEINE SYNTHASE"/>
    <property type="match status" value="1"/>
</dbReference>
<evidence type="ECO:0000256" key="2">
    <source>
        <dbReference type="ARBA" id="ARBA00022679"/>
    </source>
</evidence>
<evidence type="ECO:0000256" key="3">
    <source>
        <dbReference type="ARBA" id="ARBA00022898"/>
    </source>
</evidence>
<organism evidence="5">
    <name type="scientific">termite gut metagenome</name>
    <dbReference type="NCBI Taxonomy" id="433724"/>
    <lineage>
        <taxon>unclassified sequences</taxon>
        <taxon>metagenomes</taxon>
        <taxon>organismal metagenomes</taxon>
    </lineage>
</organism>
<keyword evidence="3" id="KW-0663">Pyridoxal phosphate</keyword>
<protein>
    <submittedName>
        <fullName evidence="5">L-methionine gamma-lyase</fullName>
        <ecNumber evidence="5">4.4.1.11</ecNumber>
    </submittedName>
</protein>
<dbReference type="GO" id="GO:0003961">
    <property type="term" value="F:O-acetylhomoserine aminocarboxypropyltransferase activity"/>
    <property type="evidence" value="ECO:0007669"/>
    <property type="project" value="TreeGrafter"/>
</dbReference>
<feature type="transmembrane region" description="Helical" evidence="4">
    <location>
        <begin position="12"/>
        <end position="32"/>
    </location>
</feature>
<dbReference type="InterPro" id="IPR015421">
    <property type="entry name" value="PyrdxlP-dep_Trfase_major"/>
</dbReference>
<dbReference type="InterPro" id="IPR006235">
    <property type="entry name" value="OAc-hSer/O-AcSer_sulfhydrylase"/>
</dbReference>
<dbReference type="GO" id="GO:0004124">
    <property type="term" value="F:cysteine synthase activity"/>
    <property type="evidence" value="ECO:0007669"/>
    <property type="project" value="TreeGrafter"/>
</dbReference>
<dbReference type="Pfam" id="PF01053">
    <property type="entry name" value="Cys_Met_Meta_PP"/>
    <property type="match status" value="1"/>
</dbReference>
<evidence type="ECO:0000256" key="4">
    <source>
        <dbReference type="SAM" id="Phobius"/>
    </source>
</evidence>
<proteinExistence type="predicted"/>
<comment type="caution">
    <text evidence="5">The sequence shown here is derived from an EMBL/GenBank/DDBJ whole genome shotgun (WGS) entry which is preliminary data.</text>
</comment>
<keyword evidence="5" id="KW-0456">Lyase</keyword>
<dbReference type="InterPro" id="IPR000277">
    <property type="entry name" value="Cys/Met-Metab_PyrdxlP-dep_enz"/>
</dbReference>
<dbReference type="GO" id="GO:0018826">
    <property type="term" value="F:methionine gamma-lyase activity"/>
    <property type="evidence" value="ECO:0007669"/>
    <property type="project" value="UniProtKB-EC"/>
</dbReference>
<dbReference type="GO" id="GO:0030170">
    <property type="term" value="F:pyridoxal phosphate binding"/>
    <property type="evidence" value="ECO:0007669"/>
    <property type="project" value="InterPro"/>
</dbReference>
<feature type="non-terminal residue" evidence="5">
    <location>
        <position position="140"/>
    </location>
</feature>
<sequence>MWYFGVSRCLYFSPNVIFFLILSDILHLKSNYMSTEDNKRRFDTQRIHAGYHSQEHNNSVHVPIYQTAAFDLQSTERAGRLMRFEEFGYTYSRMANPTLSVLEQRVVALDGAVGAIALASGMSAVSYALLNAGEGGRVIA</sequence>
<keyword evidence="2" id="KW-0808">Transferase</keyword>
<evidence type="ECO:0000256" key="1">
    <source>
        <dbReference type="ARBA" id="ARBA00001933"/>
    </source>
</evidence>
<keyword evidence="4" id="KW-0472">Membrane</keyword>
<dbReference type="EMBL" id="SNRY01009896">
    <property type="protein sequence ID" value="KAA6306453.1"/>
    <property type="molecule type" value="Genomic_DNA"/>
</dbReference>
<gene>
    <name evidence="5" type="ORF">EZS27_041891</name>
</gene>
<dbReference type="Gene3D" id="3.40.640.10">
    <property type="entry name" value="Type I PLP-dependent aspartate aminotransferase-like (Major domain)"/>
    <property type="match status" value="1"/>
</dbReference>